<evidence type="ECO:0000313" key="1">
    <source>
        <dbReference type="Ensembl" id="ENSSSCP00065041624.1"/>
    </source>
</evidence>
<dbReference type="Ensembl" id="ENSSSCT00040090319.1">
    <property type="protein sequence ID" value="ENSSSCP00040039692.1"/>
    <property type="gene ID" value="ENSSSCG00040066095.1"/>
</dbReference>
<proteinExistence type="predicted"/>
<evidence type="ECO:0000313" key="2">
    <source>
        <dbReference type="Proteomes" id="UP000694725"/>
    </source>
</evidence>
<protein>
    <submittedName>
        <fullName evidence="1">Uncharacterized protein</fullName>
    </submittedName>
</protein>
<dbReference type="Ensembl" id="ENSSSCT00055058417.1">
    <property type="protein sequence ID" value="ENSSSCP00055046750.1"/>
    <property type="gene ID" value="ENSSSCG00055029416.1"/>
</dbReference>
<dbReference type="Proteomes" id="UP000694728">
    <property type="component" value="Unplaced"/>
</dbReference>
<dbReference type="Proteomes" id="UP000694723">
    <property type="component" value="Unplaced"/>
</dbReference>
<name>A0A8D0LJA7_PIG</name>
<reference evidence="1" key="1">
    <citation type="submission" date="2025-05" db="UniProtKB">
        <authorList>
            <consortium name="Ensembl"/>
        </authorList>
    </citation>
    <scope>IDENTIFICATION</scope>
</reference>
<dbReference type="Proteomes" id="UP000694722">
    <property type="component" value="Unplaced"/>
</dbReference>
<accession>A0A8D0LJA7</accession>
<dbReference type="Proteomes" id="UP000694724">
    <property type="component" value="Unplaced"/>
</dbReference>
<dbReference type="PANTHER" id="PTHR34446:SF5">
    <property type="entry name" value="SMALL INTEGRAL MEMBRANE PROTEIN 10-LIKE PROTEIN 1"/>
    <property type="match status" value="1"/>
</dbReference>
<dbReference type="AlphaFoldDB" id="A0A8D0LJA7"/>
<dbReference type="Ensembl" id="ENSSSCT00060060878.1">
    <property type="protein sequence ID" value="ENSSSCP00060026073.1"/>
    <property type="gene ID" value="ENSSSCG00060044894.1"/>
</dbReference>
<dbReference type="Ensembl" id="ENSSSCT00065095149.1">
    <property type="protein sequence ID" value="ENSSSCP00065041624.1"/>
    <property type="gene ID" value="ENSSSCG00065069300.1"/>
</dbReference>
<dbReference type="Proteomes" id="UP000694726">
    <property type="component" value="Unplaced"/>
</dbReference>
<dbReference type="Ensembl" id="ENSSSCT00045005880.1">
    <property type="protein sequence ID" value="ENSSSCP00045003937.1"/>
    <property type="gene ID" value="ENSSSCG00045003591.1"/>
</dbReference>
<dbReference type="InterPro" id="IPR029367">
    <property type="entry name" value="SMIM10"/>
</dbReference>
<sequence length="90" mass="9866">MATTMTPSSLALRGLTQVMAPSLYGIFCKCPSCTLPTFFELAWQQCMNFLYFYIVDSVVLNICLQCLGSAEAALSAHSPSPQLPLPPKCW</sequence>
<dbReference type="Proteomes" id="UP000694725">
    <property type="component" value="Unplaced"/>
</dbReference>
<organism evidence="1 2">
    <name type="scientific">Sus scrofa</name>
    <name type="common">Pig</name>
    <dbReference type="NCBI Taxonomy" id="9823"/>
    <lineage>
        <taxon>Eukaryota</taxon>
        <taxon>Metazoa</taxon>
        <taxon>Chordata</taxon>
        <taxon>Craniata</taxon>
        <taxon>Vertebrata</taxon>
        <taxon>Euteleostomi</taxon>
        <taxon>Mammalia</taxon>
        <taxon>Eutheria</taxon>
        <taxon>Laurasiatheria</taxon>
        <taxon>Artiodactyla</taxon>
        <taxon>Suina</taxon>
        <taxon>Suidae</taxon>
        <taxon>Sus</taxon>
    </lineage>
</organism>
<dbReference type="PANTHER" id="PTHR34446">
    <property type="entry name" value="SMALL INTEGRAL MEMBRANE PROTEIN 10"/>
    <property type="match status" value="1"/>
</dbReference>
<dbReference type="Pfam" id="PF15118">
    <property type="entry name" value="DUF4560"/>
    <property type="match status" value="1"/>
</dbReference>
<dbReference type="Ensembl" id="ENSSSCT00015000210.1">
    <property type="protein sequence ID" value="ENSSSCP00015000031.1"/>
    <property type="gene ID" value="ENSSSCG00015000183.1"/>
</dbReference>